<name>A0A1A5YQ80_9BACL</name>
<gene>
    <name evidence="1" type="ORF">A7K91_08510</name>
</gene>
<keyword evidence="2" id="KW-1185">Reference proteome</keyword>
<organism evidence="1 2">
    <name type="scientific">Paenibacillus oryzae</name>
    <dbReference type="NCBI Taxonomy" id="1844972"/>
    <lineage>
        <taxon>Bacteria</taxon>
        <taxon>Bacillati</taxon>
        <taxon>Bacillota</taxon>
        <taxon>Bacilli</taxon>
        <taxon>Bacillales</taxon>
        <taxon>Paenibacillaceae</taxon>
        <taxon>Paenibacillus</taxon>
    </lineage>
</organism>
<dbReference type="Proteomes" id="UP000092024">
    <property type="component" value="Unassembled WGS sequence"/>
</dbReference>
<dbReference type="EMBL" id="LYPA01000031">
    <property type="protein sequence ID" value="OBR67767.1"/>
    <property type="molecule type" value="Genomic_DNA"/>
</dbReference>
<accession>A0A1A5YQ80</accession>
<comment type="caution">
    <text evidence="1">The sequence shown here is derived from an EMBL/GenBank/DDBJ whole genome shotgun (WGS) entry which is preliminary data.</text>
</comment>
<evidence type="ECO:0000313" key="1">
    <source>
        <dbReference type="EMBL" id="OBR67767.1"/>
    </source>
</evidence>
<dbReference type="STRING" id="1844972.A7K91_08510"/>
<proteinExistence type="predicted"/>
<reference evidence="1 2" key="1">
    <citation type="submission" date="2016-05" db="EMBL/GenBank/DDBJ databases">
        <title>Paenibacillus oryzae. sp. nov., isolated from the rice root.</title>
        <authorList>
            <person name="Zhang J."/>
            <person name="Zhang X."/>
        </authorList>
    </citation>
    <scope>NUCLEOTIDE SEQUENCE [LARGE SCALE GENOMIC DNA]</scope>
    <source>
        <strain evidence="1 2">1DrF-4</strain>
    </source>
</reference>
<dbReference type="RefSeq" id="WP_068680116.1">
    <property type="nucleotide sequence ID" value="NZ_LYPA01000031.1"/>
</dbReference>
<evidence type="ECO:0000313" key="2">
    <source>
        <dbReference type="Proteomes" id="UP000092024"/>
    </source>
</evidence>
<sequence length="70" mass="7738">MYVDPAQYPNKISIELSHFNSPFIPETVLTFNGTFSDGESALFYVRIVTQEDTMAGGDFNICAKADPVSE</sequence>
<dbReference type="AlphaFoldDB" id="A0A1A5YQ80"/>
<protein>
    <submittedName>
        <fullName evidence="1">Uncharacterized protein</fullName>
    </submittedName>
</protein>
<dbReference type="OrthoDB" id="2476831at2"/>